<comment type="caution">
    <text evidence="1">The sequence shown here is derived from an EMBL/GenBank/DDBJ whole genome shotgun (WGS) entry which is preliminary data.</text>
</comment>
<evidence type="ECO:0000313" key="2">
    <source>
        <dbReference type="Proteomes" id="UP001165960"/>
    </source>
</evidence>
<dbReference type="Proteomes" id="UP001165960">
    <property type="component" value="Unassembled WGS sequence"/>
</dbReference>
<accession>A0ACC2T7Q0</accession>
<protein>
    <submittedName>
        <fullName evidence="1">Uncharacterized protein</fullName>
    </submittedName>
</protein>
<dbReference type="EMBL" id="QTSX02003564">
    <property type="protein sequence ID" value="KAJ9070684.1"/>
    <property type="molecule type" value="Genomic_DNA"/>
</dbReference>
<organism evidence="1 2">
    <name type="scientific">Entomophthora muscae</name>
    <dbReference type="NCBI Taxonomy" id="34485"/>
    <lineage>
        <taxon>Eukaryota</taxon>
        <taxon>Fungi</taxon>
        <taxon>Fungi incertae sedis</taxon>
        <taxon>Zoopagomycota</taxon>
        <taxon>Entomophthoromycotina</taxon>
        <taxon>Entomophthoromycetes</taxon>
        <taxon>Entomophthorales</taxon>
        <taxon>Entomophthoraceae</taxon>
        <taxon>Entomophthora</taxon>
    </lineage>
</organism>
<keyword evidence="2" id="KW-1185">Reference proteome</keyword>
<name>A0ACC2T7Q0_9FUNG</name>
<evidence type="ECO:0000313" key="1">
    <source>
        <dbReference type="EMBL" id="KAJ9070684.1"/>
    </source>
</evidence>
<reference evidence="1" key="1">
    <citation type="submission" date="2022-04" db="EMBL/GenBank/DDBJ databases">
        <title>Genome of the entomopathogenic fungus Entomophthora muscae.</title>
        <authorList>
            <person name="Elya C."/>
            <person name="Lovett B.R."/>
            <person name="Lee E."/>
            <person name="Macias A.M."/>
            <person name="Hajek A.E."/>
            <person name="De Bivort B.L."/>
            <person name="Kasson M.T."/>
            <person name="De Fine Licht H.H."/>
            <person name="Stajich J.E."/>
        </authorList>
    </citation>
    <scope>NUCLEOTIDE SEQUENCE</scope>
    <source>
        <strain evidence="1">Berkeley</strain>
    </source>
</reference>
<gene>
    <name evidence="1" type="ORF">DSO57_1005211</name>
</gene>
<sequence length="97" mass="11193">MLVTGRYGLDKSVKLCDMRDPLDSTTNLVAWTTFLGWAIGALVYCLVAIVLVALSLCSKVSILERIPLEKVERHRRHLVRERTLQLKNKLYRTVHRM</sequence>
<proteinExistence type="predicted"/>